<dbReference type="Proteomes" id="UP000295063">
    <property type="component" value="Unassembled WGS sequence"/>
</dbReference>
<keyword evidence="2" id="KW-1185">Reference proteome</keyword>
<evidence type="ECO:0000313" key="2">
    <source>
        <dbReference type="Proteomes" id="UP000295063"/>
    </source>
</evidence>
<name>A0A4R1Q8Z5_9FIRM</name>
<dbReference type="EMBL" id="SLUI01000003">
    <property type="protein sequence ID" value="TCL38881.1"/>
    <property type="molecule type" value="Genomic_DNA"/>
</dbReference>
<protein>
    <submittedName>
        <fullName evidence="1">Uncharacterized protein</fullName>
    </submittedName>
</protein>
<sequence length="321" mass="36666">MNIPSKQTVEDISPGQVQLHIAVGDNEFAAKLQSQIQVIIADLVKDDIFCPPLRLIEVVSNFEEEVFRWQRELGKPENISSGHGGEVSGKVLKWGSGDYETTYAVIILPDWVGNGLVLGHPIAKGILVHECAHVYDDYYFERECGCLRIPTIKDWDGIKQYISVTLRGEFFAEALAAKYFESEQLDERLSYGEEVLRICTNSIKDEIKSYRKHGDIAKLWLISTERMSTLFNQLGRTLGFMYAMDDGRHNREFTDRVSQISNEWGTLIDQLLEEIQKSIHRETPYSLDAFDDIKKIIEQGFQIAGIYPRYTSDGELYIDVP</sequence>
<comment type="caution">
    <text evidence="1">The sequence shown here is derived from an EMBL/GenBank/DDBJ whole genome shotgun (WGS) entry which is preliminary data.</text>
</comment>
<dbReference type="RefSeq" id="WP_132077325.1">
    <property type="nucleotide sequence ID" value="NZ_SLUI01000003.1"/>
</dbReference>
<gene>
    <name evidence="1" type="ORF">EV210_103365</name>
</gene>
<dbReference type="AlphaFoldDB" id="A0A4R1Q8Z5"/>
<accession>A0A4R1Q8Z5</accession>
<proteinExistence type="predicted"/>
<evidence type="ECO:0000313" key="1">
    <source>
        <dbReference type="EMBL" id="TCL38881.1"/>
    </source>
</evidence>
<organism evidence="1 2">
    <name type="scientific">Anaerospora hongkongensis</name>
    <dbReference type="NCBI Taxonomy" id="244830"/>
    <lineage>
        <taxon>Bacteria</taxon>
        <taxon>Bacillati</taxon>
        <taxon>Bacillota</taxon>
        <taxon>Negativicutes</taxon>
        <taxon>Selenomonadales</taxon>
        <taxon>Sporomusaceae</taxon>
        <taxon>Anaerospora</taxon>
    </lineage>
</organism>
<reference evidence="1 2" key="1">
    <citation type="submission" date="2019-03" db="EMBL/GenBank/DDBJ databases">
        <title>Genomic Encyclopedia of Type Strains, Phase IV (KMG-IV): sequencing the most valuable type-strain genomes for metagenomic binning, comparative biology and taxonomic classification.</title>
        <authorList>
            <person name="Goeker M."/>
        </authorList>
    </citation>
    <scope>NUCLEOTIDE SEQUENCE [LARGE SCALE GENOMIC DNA]</scope>
    <source>
        <strain evidence="1 2">DSM 15969</strain>
    </source>
</reference>